<dbReference type="PIRSF" id="PIRSF016184">
    <property type="entry name" value="PhzC_PhzF"/>
    <property type="match status" value="1"/>
</dbReference>
<dbReference type="Proteomes" id="UP001248581">
    <property type="component" value="Chromosome"/>
</dbReference>
<comment type="similarity">
    <text evidence="1">Belongs to the PhzF family.</text>
</comment>
<accession>A0ABY9TN33</accession>
<evidence type="ECO:0000313" key="4">
    <source>
        <dbReference type="Proteomes" id="UP001248581"/>
    </source>
</evidence>
<proteinExistence type="inferred from homology"/>
<keyword evidence="2 3" id="KW-0413">Isomerase</keyword>
<name>A0ABY9TN33_9GAMM</name>
<dbReference type="Gene3D" id="3.10.310.10">
    <property type="entry name" value="Diaminopimelate Epimerase, Chain A, domain 1"/>
    <property type="match status" value="2"/>
</dbReference>
<dbReference type="InterPro" id="IPR003719">
    <property type="entry name" value="Phenazine_PhzF-like"/>
</dbReference>
<sequence>MQLNIQFINAFTDTLFKGNSAAVVLLEQWLSDELMQSIATENMLSETAFLVKLPDGRFHIRWFSPITEIDFCGHASLASAYALFTDNSRLNSLIFHADAVGDFTVEKDVEFITMNFPLMTPEAVDEIPLPIISGLSIKPILVLKNKQAYFAVYENESDVINVVQNSDQIKLLAPLDVVVTAPSKDYDFVCRYFWPANGGDEDPVTGSIYAGLAPYWHSRLRVTCLEARQASLRGGLVKCKLLNNRVLVSGKAVKYLTGTIDV</sequence>
<dbReference type="RefSeq" id="WP_348389420.1">
    <property type="nucleotide sequence ID" value="NZ_CP134146.1"/>
</dbReference>
<evidence type="ECO:0000313" key="3">
    <source>
        <dbReference type="EMBL" id="WNC70278.1"/>
    </source>
</evidence>
<keyword evidence="4" id="KW-1185">Reference proteome</keyword>
<organism evidence="3 4">
    <name type="scientific">Thalassotalea nanhaiensis</name>
    <dbReference type="NCBI Taxonomy" id="3065648"/>
    <lineage>
        <taxon>Bacteria</taxon>
        <taxon>Pseudomonadati</taxon>
        <taxon>Pseudomonadota</taxon>
        <taxon>Gammaproteobacteria</taxon>
        <taxon>Alteromonadales</taxon>
        <taxon>Colwelliaceae</taxon>
        <taxon>Thalassotalea</taxon>
    </lineage>
</organism>
<dbReference type="NCBIfam" id="TIGR00654">
    <property type="entry name" value="PhzF_family"/>
    <property type="match status" value="1"/>
</dbReference>
<protein>
    <submittedName>
        <fullName evidence="3">PhzF family phenazine biosynthesis isomerase</fullName>
    </submittedName>
</protein>
<dbReference type="GO" id="GO:0016853">
    <property type="term" value="F:isomerase activity"/>
    <property type="evidence" value="ECO:0007669"/>
    <property type="project" value="UniProtKB-KW"/>
</dbReference>
<dbReference type="PANTHER" id="PTHR13774">
    <property type="entry name" value="PHENAZINE BIOSYNTHESIS PROTEIN"/>
    <property type="match status" value="1"/>
</dbReference>
<dbReference type="Pfam" id="PF02567">
    <property type="entry name" value="PhzC-PhzF"/>
    <property type="match status" value="1"/>
</dbReference>
<reference evidence="4" key="1">
    <citation type="submission" date="2023-09" db="EMBL/GenBank/DDBJ databases">
        <authorList>
            <person name="Li S."/>
            <person name="Li X."/>
            <person name="Zhang C."/>
            <person name="Zhao Z."/>
        </authorList>
    </citation>
    <scope>NUCLEOTIDE SEQUENCE [LARGE SCALE GENOMIC DNA]</scope>
    <source>
        <strain evidence="4">SQ345</strain>
    </source>
</reference>
<evidence type="ECO:0000256" key="1">
    <source>
        <dbReference type="ARBA" id="ARBA00008270"/>
    </source>
</evidence>
<gene>
    <name evidence="3" type="ORF">RI845_09090</name>
</gene>
<dbReference type="EMBL" id="CP134146">
    <property type="protein sequence ID" value="WNC70278.1"/>
    <property type="molecule type" value="Genomic_DNA"/>
</dbReference>
<dbReference type="PANTHER" id="PTHR13774:SF17">
    <property type="entry name" value="PHENAZINE BIOSYNTHESIS-LIKE DOMAIN-CONTAINING PROTEIN"/>
    <property type="match status" value="1"/>
</dbReference>
<dbReference type="SUPFAM" id="SSF54506">
    <property type="entry name" value="Diaminopimelate epimerase-like"/>
    <property type="match status" value="1"/>
</dbReference>
<evidence type="ECO:0000256" key="2">
    <source>
        <dbReference type="ARBA" id="ARBA00023235"/>
    </source>
</evidence>